<reference evidence="6 7" key="1">
    <citation type="submission" date="2019-12" db="EMBL/GenBank/DDBJ databases">
        <title>Complete Genome Sequence of a Quorum-Sensing Bacterium,Rhodobacteraceae bacterium C31, Isolated from a marine microalgae symbiotic bacteria.</title>
        <authorList>
            <person name="Zhang Y."/>
        </authorList>
    </citation>
    <scope>NUCLEOTIDE SEQUENCE [LARGE SCALE GENOMIC DNA]</scope>
    <source>
        <strain evidence="6 7">C31</strain>
    </source>
</reference>
<comment type="similarity">
    <text evidence="3">Belongs to the D-isomer specific 2-hydroxyacid dehydrogenase family.</text>
</comment>
<evidence type="ECO:0000256" key="2">
    <source>
        <dbReference type="ARBA" id="ARBA00023027"/>
    </source>
</evidence>
<dbReference type="Gene3D" id="3.40.50.720">
    <property type="entry name" value="NAD(P)-binding Rossmann-like Domain"/>
    <property type="match status" value="2"/>
</dbReference>
<keyword evidence="2" id="KW-0520">NAD</keyword>
<dbReference type="PANTHER" id="PTHR10996:SF178">
    <property type="entry name" value="2-HYDROXYACID DEHYDROGENASE YGL185C-RELATED"/>
    <property type="match status" value="1"/>
</dbReference>
<dbReference type="SUPFAM" id="SSF52283">
    <property type="entry name" value="Formate/glycerate dehydrogenase catalytic domain-like"/>
    <property type="match status" value="1"/>
</dbReference>
<evidence type="ECO:0000313" key="7">
    <source>
        <dbReference type="Proteomes" id="UP000596387"/>
    </source>
</evidence>
<organism evidence="6 7">
    <name type="scientific">Ponticoccus alexandrii</name>
    <dbReference type="NCBI Taxonomy" id="1943633"/>
    <lineage>
        <taxon>Bacteria</taxon>
        <taxon>Pseudomonadati</taxon>
        <taxon>Pseudomonadota</taxon>
        <taxon>Alphaproteobacteria</taxon>
        <taxon>Rhodobacterales</taxon>
        <taxon>Roseobacteraceae</taxon>
        <taxon>Ponticoccus</taxon>
    </lineage>
</organism>
<protein>
    <submittedName>
        <fullName evidence="6">D-glycerate dehydrogenase</fullName>
    </submittedName>
</protein>
<dbReference type="CDD" id="cd05301">
    <property type="entry name" value="GDH"/>
    <property type="match status" value="1"/>
</dbReference>
<evidence type="ECO:0000256" key="3">
    <source>
        <dbReference type="RuleBase" id="RU003719"/>
    </source>
</evidence>
<dbReference type="InterPro" id="IPR050223">
    <property type="entry name" value="D-isomer_2-hydroxyacid_DH"/>
</dbReference>
<feature type="domain" description="D-isomer specific 2-hydroxyacid dehydrogenase catalytic" evidence="4">
    <location>
        <begin position="17"/>
        <end position="330"/>
    </location>
</feature>
<dbReference type="Proteomes" id="UP000596387">
    <property type="component" value="Chromosome"/>
</dbReference>
<evidence type="ECO:0000256" key="1">
    <source>
        <dbReference type="ARBA" id="ARBA00023002"/>
    </source>
</evidence>
<dbReference type="InterPro" id="IPR036291">
    <property type="entry name" value="NAD(P)-bd_dom_sf"/>
</dbReference>
<dbReference type="SUPFAM" id="SSF51735">
    <property type="entry name" value="NAD(P)-binding Rossmann-fold domains"/>
    <property type="match status" value="1"/>
</dbReference>
<feature type="domain" description="D-isomer specific 2-hydroxyacid dehydrogenase NAD-binding" evidence="5">
    <location>
        <begin position="124"/>
        <end position="299"/>
    </location>
</feature>
<dbReference type="Pfam" id="PF00389">
    <property type="entry name" value="2-Hacid_dh"/>
    <property type="match status" value="1"/>
</dbReference>
<dbReference type="InterPro" id="IPR006139">
    <property type="entry name" value="D-isomer_2_OHA_DH_cat_dom"/>
</dbReference>
<gene>
    <name evidence="6" type="ORF">GQA70_01775</name>
</gene>
<evidence type="ECO:0000259" key="5">
    <source>
        <dbReference type="Pfam" id="PF02826"/>
    </source>
</evidence>
<evidence type="ECO:0000259" key="4">
    <source>
        <dbReference type="Pfam" id="PF00389"/>
    </source>
</evidence>
<proteinExistence type="inferred from homology"/>
<sequence>MPRPVGPQIDEIALPKVLIARNLPDAVVEEARALFDVTYRDRPNPMTRAEMEASLRDYDGVLPTLGDLYDAQVFAAVPEPRCRILANFGVGYNHIDTAAAQTAGIAVTNTPGAVTDATADTALTLLLMSARRAAEGERLVRDGAWEGWHPVQMLGHHVTGKRLGVLGMGRIGQAIARRCHYGFGMSVAYASRSEKELEYPAQRFDSPQALAAEVDFLVVALPGGAATRHTVDASVLKALPAHAHLINIARGDVVDEAALIDALEERRIGGAGLDVYENEPQVPDRLKALDNATLLPHLGTATLEVREEMGRLAVANLRAFFAEEPLPNPV</sequence>
<accession>A0ABX7F3R4</accession>
<keyword evidence="7" id="KW-1185">Reference proteome</keyword>
<evidence type="ECO:0000313" key="6">
    <source>
        <dbReference type="EMBL" id="QRF65150.1"/>
    </source>
</evidence>
<dbReference type="Pfam" id="PF02826">
    <property type="entry name" value="2-Hacid_dh_C"/>
    <property type="match status" value="1"/>
</dbReference>
<name>A0ABX7F3R4_9RHOB</name>
<dbReference type="InterPro" id="IPR006140">
    <property type="entry name" value="D-isomer_DH_NAD-bd"/>
</dbReference>
<dbReference type="EMBL" id="CP047166">
    <property type="protein sequence ID" value="QRF65150.1"/>
    <property type="molecule type" value="Genomic_DNA"/>
</dbReference>
<keyword evidence="1 3" id="KW-0560">Oxidoreductase</keyword>
<dbReference type="PANTHER" id="PTHR10996">
    <property type="entry name" value="2-HYDROXYACID DEHYDROGENASE-RELATED"/>
    <property type="match status" value="1"/>
</dbReference>